<name>A0ABN9CKQ4_9NEOB</name>
<keyword evidence="5" id="KW-1185">Reference proteome</keyword>
<evidence type="ECO:0000256" key="2">
    <source>
        <dbReference type="ARBA" id="ARBA00022694"/>
    </source>
</evidence>
<dbReference type="Gene3D" id="3.40.1350.10">
    <property type="match status" value="1"/>
</dbReference>
<evidence type="ECO:0000313" key="5">
    <source>
        <dbReference type="Proteomes" id="UP001162483"/>
    </source>
</evidence>
<reference evidence="4" key="1">
    <citation type="submission" date="2023-05" db="EMBL/GenBank/DDBJ databases">
        <authorList>
            <person name="Stuckert A."/>
        </authorList>
    </citation>
    <scope>NUCLEOTIDE SEQUENCE</scope>
</reference>
<protein>
    <recommendedName>
        <fullName evidence="3">tRNA-splicing endonuclease subunit Sen15 domain-containing protein</fullName>
    </recommendedName>
</protein>
<sequence length="104" mass="11862">MDTERVGITALNAGTREGAEPWILEHPRFKEMISLDVADSSQVYSAFLVYIDLMEVRNWHDLQILGSSELHLVYLFGQEKADQLPQVIIPTPVTMSCSHERYVI</sequence>
<accession>A0ABN9CKQ4</accession>
<dbReference type="InterPro" id="IPR018593">
    <property type="entry name" value="tRNA-endonuc_su_Sen15"/>
</dbReference>
<organism evidence="4 5">
    <name type="scientific">Staurois parvus</name>
    <dbReference type="NCBI Taxonomy" id="386267"/>
    <lineage>
        <taxon>Eukaryota</taxon>
        <taxon>Metazoa</taxon>
        <taxon>Chordata</taxon>
        <taxon>Craniata</taxon>
        <taxon>Vertebrata</taxon>
        <taxon>Euteleostomi</taxon>
        <taxon>Amphibia</taxon>
        <taxon>Batrachia</taxon>
        <taxon>Anura</taxon>
        <taxon>Neobatrachia</taxon>
        <taxon>Ranoidea</taxon>
        <taxon>Ranidae</taxon>
        <taxon>Staurois</taxon>
    </lineage>
</organism>
<keyword evidence="2" id="KW-0819">tRNA processing</keyword>
<proteinExistence type="inferred from homology"/>
<evidence type="ECO:0000313" key="4">
    <source>
        <dbReference type="EMBL" id="CAI9559741.1"/>
    </source>
</evidence>
<dbReference type="PANTHER" id="PTHR28582">
    <property type="entry name" value="TRNA-SPLICING ENDONUCLEASE SUBUNIT SEN15"/>
    <property type="match status" value="1"/>
</dbReference>
<comment type="similarity">
    <text evidence="1">Belongs to the SEN15 family.</text>
</comment>
<evidence type="ECO:0000259" key="3">
    <source>
        <dbReference type="Pfam" id="PF09631"/>
    </source>
</evidence>
<gene>
    <name evidence="4" type="ORF">SPARVUS_LOCUS5138207</name>
</gene>
<dbReference type="InterPro" id="IPR036167">
    <property type="entry name" value="tRNA_intron_Endo_cat-like_sf"/>
</dbReference>
<dbReference type="InterPro" id="IPR011856">
    <property type="entry name" value="tRNA_endonuc-like_dom_sf"/>
</dbReference>
<evidence type="ECO:0000256" key="1">
    <source>
        <dbReference type="ARBA" id="ARBA00006091"/>
    </source>
</evidence>
<dbReference type="Proteomes" id="UP001162483">
    <property type="component" value="Unassembled WGS sequence"/>
</dbReference>
<feature type="domain" description="tRNA-splicing endonuclease subunit Sen15" evidence="3">
    <location>
        <begin position="48"/>
        <end position="101"/>
    </location>
</feature>
<comment type="caution">
    <text evidence="4">The sequence shown here is derived from an EMBL/GenBank/DDBJ whole genome shotgun (WGS) entry which is preliminary data.</text>
</comment>
<dbReference type="EMBL" id="CATNWA010010347">
    <property type="protein sequence ID" value="CAI9559741.1"/>
    <property type="molecule type" value="Genomic_DNA"/>
</dbReference>
<dbReference type="Pfam" id="PF09631">
    <property type="entry name" value="Sen15"/>
    <property type="match status" value="1"/>
</dbReference>
<dbReference type="SUPFAM" id="SSF53032">
    <property type="entry name" value="tRNA-intron endonuclease catalytic domain-like"/>
    <property type="match status" value="1"/>
</dbReference>
<dbReference type="PANTHER" id="PTHR28582:SF1">
    <property type="entry name" value="TRNA-SPLICING ENDONUCLEASE SUBUNIT SEN15"/>
    <property type="match status" value="1"/>
</dbReference>